<reference evidence="2 3" key="1">
    <citation type="submission" date="2024-01" db="EMBL/GenBank/DDBJ databases">
        <title>Hyphobacterium bacterium isolated from marine sediment.</title>
        <authorList>
            <person name="Zhao S."/>
        </authorList>
    </citation>
    <scope>NUCLEOTIDE SEQUENCE [LARGE SCALE GENOMIC DNA]</scope>
    <source>
        <strain evidence="3">HN65</strain>
    </source>
</reference>
<evidence type="ECO:0000313" key="3">
    <source>
        <dbReference type="Proteomes" id="UP001354971"/>
    </source>
</evidence>
<keyword evidence="1" id="KW-0812">Transmembrane</keyword>
<dbReference type="InterPro" id="IPR010721">
    <property type="entry name" value="UstE-like"/>
</dbReference>
<sequence length="287" mass="31200">MKAIIIAIIVAAIGLGIMALAGWGDTRVYGHSVMLGAGVLAFAINWLVFVPSAILKTEKFYDLTGSVTYLAVIGFALYSAGTVDLRGGLVAACVAIWALRLGTFLFARISADGKDKRFNEIKQNPARFFITWTLQGLWVSLTAACALMVVSTPVPQPADAFLVAGLALWLTGFAIEVVADNQKRAFRRDPENAGKFITSGLWAWSRHPNYFGEIVLWTGIAIIALPILSGPQYVVLISPVFVMLLLTRVSGVPLLEKAAEQKWGSDPDFQAYRDRTPVLFPKPPTRS</sequence>
<feature type="transmembrane region" description="Helical" evidence="1">
    <location>
        <begin position="87"/>
        <end position="107"/>
    </location>
</feature>
<dbReference type="PANTHER" id="PTHR32251">
    <property type="entry name" value="3-OXO-5-ALPHA-STEROID 4-DEHYDROGENASE"/>
    <property type="match status" value="1"/>
</dbReference>
<feature type="transmembrane region" description="Helical" evidence="1">
    <location>
        <begin position="161"/>
        <end position="179"/>
    </location>
</feature>
<keyword evidence="1" id="KW-1133">Transmembrane helix</keyword>
<evidence type="ECO:0000313" key="2">
    <source>
        <dbReference type="EMBL" id="MEE2526510.1"/>
    </source>
</evidence>
<accession>A0ABU7LRG2</accession>
<dbReference type="PROSITE" id="PS50244">
    <property type="entry name" value="S5A_REDUCTASE"/>
    <property type="match status" value="1"/>
</dbReference>
<feature type="transmembrane region" description="Helical" evidence="1">
    <location>
        <begin position="29"/>
        <end position="48"/>
    </location>
</feature>
<keyword evidence="1" id="KW-0472">Membrane</keyword>
<feature type="transmembrane region" description="Helical" evidence="1">
    <location>
        <begin position="210"/>
        <end position="228"/>
    </location>
</feature>
<organism evidence="2 3">
    <name type="scientific">Hyphobacterium lacteum</name>
    <dbReference type="NCBI Taxonomy" id="3116575"/>
    <lineage>
        <taxon>Bacteria</taxon>
        <taxon>Pseudomonadati</taxon>
        <taxon>Pseudomonadota</taxon>
        <taxon>Alphaproteobacteria</taxon>
        <taxon>Maricaulales</taxon>
        <taxon>Maricaulaceae</taxon>
        <taxon>Hyphobacterium</taxon>
    </lineage>
</organism>
<proteinExistence type="predicted"/>
<gene>
    <name evidence="2" type="ORF">V0U79_09040</name>
</gene>
<dbReference type="Gene3D" id="1.20.120.1630">
    <property type="match status" value="1"/>
</dbReference>
<feature type="transmembrane region" description="Helical" evidence="1">
    <location>
        <begin position="128"/>
        <end position="149"/>
    </location>
</feature>
<feature type="transmembrane region" description="Helical" evidence="1">
    <location>
        <begin position="60"/>
        <end position="81"/>
    </location>
</feature>
<dbReference type="PANTHER" id="PTHR32251:SF17">
    <property type="entry name" value="STEROID 5-ALPHA REDUCTASE C-TERMINAL DOMAIN-CONTAINING PROTEIN"/>
    <property type="match status" value="1"/>
</dbReference>
<dbReference type="Pfam" id="PF06966">
    <property type="entry name" value="DUF1295"/>
    <property type="match status" value="1"/>
</dbReference>
<evidence type="ECO:0000256" key="1">
    <source>
        <dbReference type="SAM" id="Phobius"/>
    </source>
</evidence>
<protein>
    <submittedName>
        <fullName evidence="2">DUF1295 domain-containing protein</fullName>
    </submittedName>
</protein>
<dbReference type="RefSeq" id="WP_330199174.1">
    <property type="nucleotide sequence ID" value="NZ_JAZDRP010000005.1"/>
</dbReference>
<keyword evidence="3" id="KW-1185">Reference proteome</keyword>
<comment type="caution">
    <text evidence="2">The sequence shown here is derived from an EMBL/GenBank/DDBJ whole genome shotgun (WGS) entry which is preliminary data.</text>
</comment>
<dbReference type="EMBL" id="JAZDRP010000005">
    <property type="protein sequence ID" value="MEE2526510.1"/>
    <property type="molecule type" value="Genomic_DNA"/>
</dbReference>
<name>A0ABU7LRG2_9PROT</name>
<dbReference type="Proteomes" id="UP001354971">
    <property type="component" value="Unassembled WGS sequence"/>
</dbReference>